<evidence type="ECO:0000313" key="4">
    <source>
        <dbReference type="Proteomes" id="UP000645865"/>
    </source>
</evidence>
<name>A0A8I1E2D7_9PSED</name>
<dbReference type="RefSeq" id="WP_169902603.1">
    <property type="nucleotide sequence ID" value="NZ_JAAQXE010000003.1"/>
</dbReference>
<evidence type="ECO:0000256" key="1">
    <source>
        <dbReference type="SAM" id="MobiDB-lite"/>
    </source>
</evidence>
<dbReference type="Proteomes" id="UP000645865">
    <property type="component" value="Unassembled WGS sequence"/>
</dbReference>
<feature type="region of interest" description="Disordered" evidence="1">
    <location>
        <begin position="1"/>
        <end position="45"/>
    </location>
</feature>
<proteinExistence type="predicted"/>
<reference evidence="3" key="1">
    <citation type="submission" date="2020-12" db="EMBL/GenBank/DDBJ databases">
        <title>Comparative genomic insights into the epidemiology and virulence of plant pathogenic Pseudomonads from Turkey.</title>
        <authorList>
            <person name="Dillon M."/>
            <person name="Ruiz-Bedoya T."/>
            <person name="Bendalovic-Torma C."/>
            <person name="Guttman K.M."/>
            <person name="Kwak H."/>
            <person name="Middleton M.A."/>
            <person name="Wang P.W."/>
            <person name="Horuz S."/>
            <person name="Aysan Y."/>
            <person name="Guttman D.S."/>
        </authorList>
    </citation>
    <scope>NUCLEOTIDE SEQUENCE</scope>
    <source>
        <strain evidence="3">S5_IA_3a</strain>
    </source>
</reference>
<feature type="compositionally biased region" description="Low complexity" evidence="1">
    <location>
        <begin position="1"/>
        <end position="18"/>
    </location>
</feature>
<protein>
    <recommendedName>
        <fullName evidence="2">DUF8038 domain-containing protein</fullName>
    </recommendedName>
</protein>
<dbReference type="Pfam" id="PF26124">
    <property type="entry name" value="DUF8038"/>
    <property type="match status" value="1"/>
</dbReference>
<evidence type="ECO:0000259" key="2">
    <source>
        <dbReference type="Pfam" id="PF26124"/>
    </source>
</evidence>
<comment type="caution">
    <text evidence="3">The sequence shown here is derived from an EMBL/GenBank/DDBJ whole genome shotgun (WGS) entry which is preliminary data.</text>
</comment>
<evidence type="ECO:0000313" key="3">
    <source>
        <dbReference type="EMBL" id="MBI6624176.1"/>
    </source>
</evidence>
<dbReference type="AlphaFoldDB" id="A0A8I1E2D7"/>
<gene>
    <name evidence="3" type="ORF">YA0853_10860</name>
</gene>
<accession>A0A8I1E2D7</accession>
<feature type="domain" description="DUF8038" evidence="2">
    <location>
        <begin position="1089"/>
        <end position="1260"/>
    </location>
</feature>
<sequence>MIDNSTPSNLSLPLVSPLITPTSPAAPSPLIRNERTDTEATPQDDGNSVLALLFAKALKAGATDDGFPENIDNIPKTSTFGQWWSVLHNALKSPPFLKWALEKGIDLSKPMEISPARDSISFTVNGKMQKFSGPDQGHSWAEVTGPIMRAAEVLSPERKPLNLESAHNSTSAPFEVVAHFHNELHSTRSMESINTRAAELEQSKTLRWIPGKDSNDLASESYSTRLQNEATKLGDAQNKYLLARELLPIILKNDENSETYKDLMYRTKLSIYERRRLTPEAAKAQLQQNILNALKNTTISVNPDSAYAKSMPGNSGTTVSLEKFITDNGWTIPKTTDEIVNFIDVLISHAPKQPSNGNFGGAMDWPIPLSGISPTRLASSLTDKSLGLSSLDAYDSNKGVLDYLTTDLHFSTSQLRHPRKVIEDIIGSRKGEALGQALQDKFGGLSTPTSVNDWTLAAIHATLDPESTVKPSRTRVAGFDLADAKQWGKHPSEILQNLAYHLSGSGRVSHKLAPVAAHLLMARRAPEFLVRDIPANVTYGSHSWVSFSTAVARIEAERPGASSTLTYGEIMARAERAPISVADQATEYSAQTDALKDWGVANGIIPRNPEDTYTETQMTTIRAAYDARVRELSAASQAQATPMPSRKEMALQELKRVYGDKIPFEKKCISSFPEQREYPGPYSVVDLYLEGRLLNPPGFDWHSSDSNVSIRPIQVQAGQLKDVNKAFKEELPNYFKGMKQAVASQVKHLISTQPLEVRKDFEFGAITVMRADELYYENQYNFYGNLVGRAQKTKERKNNNLLIRTRRNGKTRTYEIDMKRGSISQTAIGSEPGYYPPRATEPHTRLVEIKPTGTHAPDIADSKPHADHIPDNFSSERTRYIAQAFVDDANIEKFEKEATGLTTFESEVPFYKKGREAMLNLIPLRSAISNFQKGKIEAGAQDLVFDVFGFSLAIGAAAKSAKVLQTGASWAEKAARAVKIVGRAAIGSLNPLGALGDAARLAQRGAVAAGGGLKRLYTGLSKADTLAQTLKPGIAQGTLKAANGIDDISVIAKLDETTGNWHALDPRTQQAYGLPLDNFQPKVLGTDELKKNIDHLYKSLDKKTESTVCHSVALRVAQADKKITEKTFQTLLSQTSNPVKPLYYRLMGVSPDTLKNTLNAADITESGVVTFVNRNGVSKGEIAHSAYIHKADNGELTLLHNNQLTLDLYLAGKSGKVEKVGSANAHRLGDEQFEAFRNFLNAEVGFDVTFTPASQINARVMAQAS</sequence>
<organism evidence="3 4">
    <name type="scientific">Pseudomonas rhodesiae</name>
    <dbReference type="NCBI Taxonomy" id="76760"/>
    <lineage>
        <taxon>Bacteria</taxon>
        <taxon>Pseudomonadati</taxon>
        <taxon>Pseudomonadota</taxon>
        <taxon>Gammaproteobacteria</taxon>
        <taxon>Pseudomonadales</taxon>
        <taxon>Pseudomonadaceae</taxon>
        <taxon>Pseudomonas</taxon>
    </lineage>
</organism>
<dbReference type="EMBL" id="JAEILH010000015">
    <property type="protein sequence ID" value="MBI6624176.1"/>
    <property type="molecule type" value="Genomic_DNA"/>
</dbReference>
<dbReference type="InterPro" id="IPR058351">
    <property type="entry name" value="DUF8038"/>
</dbReference>